<keyword evidence="5" id="KW-0067">ATP-binding</keyword>
<organism evidence="10 11">
    <name type="scientific">Blastopirellula marina</name>
    <dbReference type="NCBI Taxonomy" id="124"/>
    <lineage>
        <taxon>Bacteria</taxon>
        <taxon>Pseudomonadati</taxon>
        <taxon>Planctomycetota</taxon>
        <taxon>Planctomycetia</taxon>
        <taxon>Pirellulales</taxon>
        <taxon>Pirellulaceae</taxon>
        <taxon>Blastopirellula</taxon>
    </lineage>
</organism>
<evidence type="ECO:0000256" key="2">
    <source>
        <dbReference type="ARBA" id="ARBA00022448"/>
    </source>
</evidence>
<evidence type="ECO:0000259" key="9">
    <source>
        <dbReference type="SMART" id="SM00382"/>
    </source>
</evidence>
<dbReference type="PROSITE" id="PS00152">
    <property type="entry name" value="ATPASE_ALPHA_BETA"/>
    <property type="match status" value="1"/>
</dbReference>
<dbReference type="EMBL" id="PUHY01000010">
    <property type="protein sequence ID" value="PQO34837.1"/>
    <property type="molecule type" value="Genomic_DNA"/>
</dbReference>
<dbReference type="CDD" id="cd01136">
    <property type="entry name" value="ATPase_flagellum-secretory_path_III"/>
    <property type="match status" value="1"/>
</dbReference>
<evidence type="ECO:0000256" key="4">
    <source>
        <dbReference type="ARBA" id="ARBA00022741"/>
    </source>
</evidence>
<dbReference type="GO" id="GO:0030254">
    <property type="term" value="P:protein secretion by the type III secretion system"/>
    <property type="evidence" value="ECO:0007669"/>
    <property type="project" value="InterPro"/>
</dbReference>
<dbReference type="InterPro" id="IPR020003">
    <property type="entry name" value="ATPase_a/bsu_AS"/>
</dbReference>
<dbReference type="PANTHER" id="PTHR15184">
    <property type="entry name" value="ATP SYNTHASE"/>
    <property type="match status" value="1"/>
</dbReference>
<dbReference type="Pfam" id="PF00006">
    <property type="entry name" value="ATP-synt_ab"/>
    <property type="match status" value="1"/>
</dbReference>
<dbReference type="PANTHER" id="PTHR15184:SF9">
    <property type="entry name" value="SPI-1 TYPE 3 SECRETION SYSTEM ATPASE"/>
    <property type="match status" value="1"/>
</dbReference>
<keyword evidence="2" id="KW-0813">Transport</keyword>
<evidence type="ECO:0000313" key="10">
    <source>
        <dbReference type="EMBL" id="PQO34837.1"/>
    </source>
</evidence>
<dbReference type="InterPro" id="IPR005714">
    <property type="entry name" value="ATPase_T3SS_FliI/YscN"/>
</dbReference>
<evidence type="ECO:0000256" key="8">
    <source>
        <dbReference type="ARBA" id="ARBA00034006"/>
    </source>
</evidence>
<dbReference type="Gene3D" id="3.40.50.12240">
    <property type="match status" value="1"/>
</dbReference>
<protein>
    <submittedName>
        <fullName evidence="10">EscN/YscN/HrcN family type III secretion system ATPase</fullName>
    </submittedName>
</protein>
<dbReference type="FunFam" id="3.40.50.12240:FF:000002">
    <property type="entry name" value="Flagellum-specific ATP synthase FliI"/>
    <property type="match status" value="1"/>
</dbReference>
<dbReference type="InterPro" id="IPR027417">
    <property type="entry name" value="P-loop_NTPase"/>
</dbReference>
<dbReference type="GO" id="GO:0046933">
    <property type="term" value="F:proton-transporting ATP synthase activity, rotational mechanism"/>
    <property type="evidence" value="ECO:0007669"/>
    <property type="project" value="TreeGrafter"/>
</dbReference>
<dbReference type="Proteomes" id="UP000238322">
    <property type="component" value="Unassembled WGS sequence"/>
</dbReference>
<comment type="catalytic activity">
    <reaction evidence="8">
        <text>ATP + H2O + cellular proteinSide 1 = ADP + phosphate + cellular proteinSide 2.</text>
        <dbReference type="EC" id="7.4.2.8"/>
    </reaction>
</comment>
<dbReference type="GO" id="GO:0008564">
    <property type="term" value="F:protein-exporting ATPase activity"/>
    <property type="evidence" value="ECO:0007669"/>
    <property type="project" value="UniProtKB-EC"/>
</dbReference>
<dbReference type="InterPro" id="IPR000194">
    <property type="entry name" value="ATPase_F1/V1/A1_a/bsu_nucl-bd"/>
</dbReference>
<sequence length="452" mass="48683">MIASLKSRLRQVMPTAVTGSVVETLGTTTAVAGFPVPIGAVVEIDCQFGSPIPAEVIGFRGDLTLIYPLTGVQGVRRGNAVRLRHSFRTVGVGPQLLGRVLDAHGHCCDQLPQPVSEERLRLDRDPPSAVSRPRINQTISTGVRAIDGMLTCGLGQRVGIFAGSGVGKSVTLGMMARYTSADVNVIALIGERGREVNDFIERDLGPEGMARSVVVVATSDQPAIQRMQAALTATSIAEYFRDQGKNVLFMMDSVTRFAMAQREIGLAAGEPPTTKGYPPSMFALLPRLVERTGRTPKGSITAFYTVLVEGDDTNEPVADTVRGLLDGHIVLTRKLAGKGHYPAIDVMQSISRLMNDLVGEDVRTGALVLRDLMSTYAENEDLINIGAYRQGSNPRIDMAIRLKDEIDRYLRQAVDEQATVETAHQQLLALVRKCSIAQPSVGAGKVPRIGTK</sequence>
<evidence type="ECO:0000313" key="11">
    <source>
        <dbReference type="Proteomes" id="UP000238322"/>
    </source>
</evidence>
<evidence type="ECO:0000256" key="7">
    <source>
        <dbReference type="ARBA" id="ARBA00022967"/>
    </source>
</evidence>
<dbReference type="AlphaFoldDB" id="A0A2S8FRR1"/>
<dbReference type="InterPro" id="IPR040627">
    <property type="entry name" value="T3SS_ATPase_C"/>
</dbReference>
<dbReference type="InterPro" id="IPR050053">
    <property type="entry name" value="ATPase_alpha/beta_chains"/>
</dbReference>
<dbReference type="GO" id="GO:0005737">
    <property type="term" value="C:cytoplasm"/>
    <property type="evidence" value="ECO:0007669"/>
    <property type="project" value="UniProtKB-SubCell"/>
</dbReference>
<dbReference type="GO" id="GO:0030257">
    <property type="term" value="C:type III protein secretion system complex"/>
    <property type="evidence" value="ECO:0007669"/>
    <property type="project" value="InterPro"/>
</dbReference>
<evidence type="ECO:0000256" key="5">
    <source>
        <dbReference type="ARBA" id="ARBA00022840"/>
    </source>
</evidence>
<keyword evidence="6" id="KW-0653">Protein transport</keyword>
<comment type="subcellular location">
    <subcellularLocation>
        <location evidence="1">Cytoplasm</location>
    </subcellularLocation>
</comment>
<evidence type="ECO:0000256" key="6">
    <source>
        <dbReference type="ARBA" id="ARBA00022927"/>
    </source>
</evidence>
<evidence type="ECO:0000256" key="3">
    <source>
        <dbReference type="ARBA" id="ARBA00022490"/>
    </source>
</evidence>
<dbReference type="InterPro" id="IPR003593">
    <property type="entry name" value="AAA+_ATPase"/>
</dbReference>
<comment type="caution">
    <text evidence="10">The sequence shown here is derived from an EMBL/GenBank/DDBJ whole genome shotgun (WGS) entry which is preliminary data.</text>
</comment>
<dbReference type="CDD" id="cd18114">
    <property type="entry name" value="ATP-synt_flagellum-secretory_path_III_C"/>
    <property type="match status" value="1"/>
</dbReference>
<keyword evidence="7" id="KW-1278">Translocase</keyword>
<keyword evidence="3" id="KW-0963">Cytoplasm</keyword>
<keyword evidence="4" id="KW-0547">Nucleotide-binding</keyword>
<dbReference type="NCBIfam" id="TIGR01026">
    <property type="entry name" value="fliI_yscN"/>
    <property type="match status" value="1"/>
</dbReference>
<dbReference type="GO" id="GO:0005524">
    <property type="term" value="F:ATP binding"/>
    <property type="evidence" value="ECO:0007669"/>
    <property type="project" value="UniProtKB-KW"/>
</dbReference>
<dbReference type="OrthoDB" id="9802718at2"/>
<dbReference type="GO" id="GO:0016887">
    <property type="term" value="F:ATP hydrolysis activity"/>
    <property type="evidence" value="ECO:0007669"/>
    <property type="project" value="InterPro"/>
</dbReference>
<evidence type="ECO:0000256" key="1">
    <source>
        <dbReference type="ARBA" id="ARBA00004496"/>
    </source>
</evidence>
<gene>
    <name evidence="10" type="ORF">C5Y83_15185</name>
</gene>
<dbReference type="RefSeq" id="WP_105330567.1">
    <property type="nucleotide sequence ID" value="NZ_PUHY01000010.1"/>
</dbReference>
<feature type="domain" description="AAA+ ATPase" evidence="9">
    <location>
        <begin position="154"/>
        <end position="335"/>
    </location>
</feature>
<name>A0A2S8FRR1_9BACT</name>
<reference evidence="10 11" key="1">
    <citation type="submission" date="2018-02" db="EMBL/GenBank/DDBJ databases">
        <title>Comparative genomes isolates from brazilian mangrove.</title>
        <authorList>
            <person name="Araujo J.E."/>
            <person name="Taketani R.G."/>
            <person name="Silva M.C.P."/>
            <person name="Loureco M.V."/>
            <person name="Andreote F.D."/>
        </authorList>
    </citation>
    <scope>NUCLEOTIDE SEQUENCE [LARGE SCALE GENOMIC DNA]</scope>
    <source>
        <strain evidence="10 11">Hex-1 MGV</strain>
    </source>
</reference>
<accession>A0A2S8FRR1</accession>
<proteinExistence type="predicted"/>
<dbReference type="SUPFAM" id="SSF52540">
    <property type="entry name" value="P-loop containing nucleoside triphosphate hydrolases"/>
    <property type="match status" value="1"/>
</dbReference>
<dbReference type="SMART" id="SM00382">
    <property type="entry name" value="AAA"/>
    <property type="match status" value="1"/>
</dbReference>
<dbReference type="Pfam" id="PF18269">
    <property type="entry name" value="T3SS_ATPase_C"/>
    <property type="match status" value="1"/>
</dbReference>